<comment type="caution">
    <text evidence="3">The sequence shown here is derived from an EMBL/GenBank/DDBJ whole genome shotgun (WGS) entry which is preliminary data.</text>
</comment>
<dbReference type="Proteomes" id="UP001431019">
    <property type="component" value="Unassembled WGS sequence"/>
</dbReference>
<sequence>MNDIVDSTQTLGVLIRATRMAQGLTRDELAHATGLSPKFISQIEAGKTTAQFGKVLELLGELGIKLHAEPSTPIPPEIATAATRRRRASSKTSADQPR</sequence>
<evidence type="ECO:0000313" key="4">
    <source>
        <dbReference type="Proteomes" id="UP001431019"/>
    </source>
</evidence>
<evidence type="ECO:0000256" key="1">
    <source>
        <dbReference type="SAM" id="MobiDB-lite"/>
    </source>
</evidence>
<proteinExistence type="predicted"/>
<protein>
    <submittedName>
        <fullName evidence="3">Helix-turn-helix transcriptional regulator</fullName>
    </submittedName>
</protein>
<dbReference type="InterPro" id="IPR010982">
    <property type="entry name" value="Lambda_DNA-bd_dom_sf"/>
</dbReference>
<name>A0ABS8JPK8_9BURK</name>
<feature type="region of interest" description="Disordered" evidence="1">
    <location>
        <begin position="69"/>
        <end position="98"/>
    </location>
</feature>
<reference evidence="3 4" key="1">
    <citation type="submission" date="2021-11" db="EMBL/GenBank/DDBJ databases">
        <authorList>
            <person name="Oh E.-T."/>
            <person name="Kim S.-B."/>
        </authorList>
    </citation>
    <scope>NUCLEOTIDE SEQUENCE [LARGE SCALE GENOMIC DNA]</scope>
    <source>
        <strain evidence="3 4">MMS20-SJTR3</strain>
    </source>
</reference>
<accession>A0ABS8JPK8</accession>
<gene>
    <name evidence="3" type="ORF">LJ656_04130</name>
</gene>
<feature type="domain" description="HTH cro/C1-type" evidence="2">
    <location>
        <begin position="15"/>
        <end position="69"/>
    </location>
</feature>
<dbReference type="SMART" id="SM00530">
    <property type="entry name" value="HTH_XRE"/>
    <property type="match status" value="1"/>
</dbReference>
<dbReference type="RefSeq" id="WP_329958803.1">
    <property type="nucleotide sequence ID" value="NZ_JAJITD010000002.1"/>
</dbReference>
<dbReference type="PROSITE" id="PS50943">
    <property type="entry name" value="HTH_CROC1"/>
    <property type="match status" value="1"/>
</dbReference>
<evidence type="ECO:0000313" key="3">
    <source>
        <dbReference type="EMBL" id="MCC8391767.1"/>
    </source>
</evidence>
<keyword evidence="4" id="KW-1185">Reference proteome</keyword>
<dbReference type="InterPro" id="IPR001387">
    <property type="entry name" value="Cro/C1-type_HTH"/>
</dbReference>
<dbReference type="EMBL" id="JAJITD010000002">
    <property type="protein sequence ID" value="MCC8391767.1"/>
    <property type="molecule type" value="Genomic_DNA"/>
</dbReference>
<evidence type="ECO:0000259" key="2">
    <source>
        <dbReference type="PROSITE" id="PS50943"/>
    </source>
</evidence>
<dbReference type="Gene3D" id="1.10.260.40">
    <property type="entry name" value="lambda repressor-like DNA-binding domains"/>
    <property type="match status" value="1"/>
</dbReference>
<dbReference type="Pfam" id="PF01381">
    <property type="entry name" value="HTH_3"/>
    <property type="match status" value="1"/>
</dbReference>
<dbReference type="CDD" id="cd00093">
    <property type="entry name" value="HTH_XRE"/>
    <property type="match status" value="1"/>
</dbReference>
<dbReference type="SUPFAM" id="SSF47413">
    <property type="entry name" value="lambda repressor-like DNA-binding domains"/>
    <property type="match status" value="1"/>
</dbReference>
<organism evidence="3 4">
    <name type="scientific">Paraburkholderia sejongensis</name>
    <dbReference type="NCBI Taxonomy" id="2886946"/>
    <lineage>
        <taxon>Bacteria</taxon>
        <taxon>Pseudomonadati</taxon>
        <taxon>Pseudomonadota</taxon>
        <taxon>Betaproteobacteria</taxon>
        <taxon>Burkholderiales</taxon>
        <taxon>Burkholderiaceae</taxon>
        <taxon>Paraburkholderia</taxon>
    </lineage>
</organism>